<dbReference type="VEuPathDB" id="FungiDB:ASPFODRAFT_48137"/>
<dbReference type="Proteomes" id="UP000184063">
    <property type="component" value="Unassembled WGS sequence"/>
</dbReference>
<organism evidence="2 3">
    <name type="scientific">Aspergillus luchuensis (strain CBS 106.47)</name>
    <dbReference type="NCBI Taxonomy" id="1137211"/>
    <lineage>
        <taxon>Eukaryota</taxon>
        <taxon>Fungi</taxon>
        <taxon>Dikarya</taxon>
        <taxon>Ascomycota</taxon>
        <taxon>Pezizomycotina</taxon>
        <taxon>Eurotiomycetes</taxon>
        <taxon>Eurotiomycetidae</taxon>
        <taxon>Eurotiales</taxon>
        <taxon>Aspergillaceae</taxon>
        <taxon>Aspergillus</taxon>
        <taxon>Aspergillus subgen. Circumdati</taxon>
    </lineage>
</organism>
<gene>
    <name evidence="2" type="ORF">ASPFODRAFT_48137</name>
</gene>
<evidence type="ECO:0000313" key="2">
    <source>
        <dbReference type="EMBL" id="OJZ84167.1"/>
    </source>
</evidence>
<evidence type="ECO:0000256" key="1">
    <source>
        <dbReference type="SAM" id="MobiDB-lite"/>
    </source>
</evidence>
<name>A0A1M3TBQ2_ASPLC</name>
<feature type="compositionally biased region" description="Gly residues" evidence="1">
    <location>
        <begin position="1"/>
        <end position="12"/>
    </location>
</feature>
<dbReference type="EMBL" id="KV878244">
    <property type="protein sequence ID" value="OJZ84167.1"/>
    <property type="molecule type" value="Genomic_DNA"/>
</dbReference>
<proteinExistence type="predicted"/>
<accession>A0A1M3TBQ2</accession>
<reference evidence="3" key="1">
    <citation type="journal article" date="2017" name="Genome Biol.">
        <title>Comparative genomics reveals high biological diversity and specific adaptations in the industrially and medically important fungal genus Aspergillus.</title>
        <authorList>
            <person name="de Vries R.P."/>
            <person name="Riley R."/>
            <person name="Wiebenga A."/>
            <person name="Aguilar-Osorio G."/>
            <person name="Amillis S."/>
            <person name="Uchima C.A."/>
            <person name="Anderluh G."/>
            <person name="Asadollahi M."/>
            <person name="Askin M."/>
            <person name="Barry K."/>
            <person name="Battaglia E."/>
            <person name="Bayram O."/>
            <person name="Benocci T."/>
            <person name="Braus-Stromeyer S.A."/>
            <person name="Caldana C."/>
            <person name="Canovas D."/>
            <person name="Cerqueira G.C."/>
            <person name="Chen F."/>
            <person name="Chen W."/>
            <person name="Choi C."/>
            <person name="Clum A."/>
            <person name="Dos Santos R.A."/>
            <person name="Damasio A.R."/>
            <person name="Diallinas G."/>
            <person name="Emri T."/>
            <person name="Fekete E."/>
            <person name="Flipphi M."/>
            <person name="Freyberg S."/>
            <person name="Gallo A."/>
            <person name="Gournas C."/>
            <person name="Habgood R."/>
            <person name="Hainaut M."/>
            <person name="Harispe M.L."/>
            <person name="Henrissat B."/>
            <person name="Hilden K.S."/>
            <person name="Hope R."/>
            <person name="Hossain A."/>
            <person name="Karabika E."/>
            <person name="Karaffa L."/>
            <person name="Karanyi Z."/>
            <person name="Krasevec N."/>
            <person name="Kuo A."/>
            <person name="Kusch H."/>
            <person name="LaButti K."/>
            <person name="Lagendijk E.L."/>
            <person name="Lapidus A."/>
            <person name="Levasseur A."/>
            <person name="Lindquist E."/>
            <person name="Lipzen A."/>
            <person name="Logrieco A.F."/>
            <person name="MacCabe A."/>
            <person name="Maekelae M.R."/>
            <person name="Malavazi I."/>
            <person name="Melin P."/>
            <person name="Meyer V."/>
            <person name="Mielnichuk N."/>
            <person name="Miskei M."/>
            <person name="Molnar A.P."/>
            <person name="Mule G."/>
            <person name="Ngan C.Y."/>
            <person name="Orejas M."/>
            <person name="Orosz E."/>
            <person name="Ouedraogo J.P."/>
            <person name="Overkamp K.M."/>
            <person name="Park H.-S."/>
            <person name="Perrone G."/>
            <person name="Piumi F."/>
            <person name="Punt P.J."/>
            <person name="Ram A.F."/>
            <person name="Ramon A."/>
            <person name="Rauscher S."/>
            <person name="Record E."/>
            <person name="Riano-Pachon D.M."/>
            <person name="Robert V."/>
            <person name="Roehrig J."/>
            <person name="Ruller R."/>
            <person name="Salamov A."/>
            <person name="Salih N.S."/>
            <person name="Samson R.A."/>
            <person name="Sandor E."/>
            <person name="Sanguinetti M."/>
            <person name="Schuetze T."/>
            <person name="Sepcic K."/>
            <person name="Shelest E."/>
            <person name="Sherlock G."/>
            <person name="Sophianopoulou V."/>
            <person name="Squina F.M."/>
            <person name="Sun H."/>
            <person name="Susca A."/>
            <person name="Todd R.B."/>
            <person name="Tsang A."/>
            <person name="Unkles S.E."/>
            <person name="van de Wiele N."/>
            <person name="van Rossen-Uffink D."/>
            <person name="Oliveira J.V."/>
            <person name="Vesth T.C."/>
            <person name="Visser J."/>
            <person name="Yu J.-H."/>
            <person name="Zhou M."/>
            <person name="Andersen M.R."/>
            <person name="Archer D.B."/>
            <person name="Baker S.E."/>
            <person name="Benoit I."/>
            <person name="Brakhage A.A."/>
            <person name="Braus G.H."/>
            <person name="Fischer R."/>
            <person name="Frisvad J.C."/>
            <person name="Goldman G.H."/>
            <person name="Houbraken J."/>
            <person name="Oakley B."/>
            <person name="Pocsi I."/>
            <person name="Scazzocchio C."/>
            <person name="Seiboth B."/>
            <person name="vanKuyk P.A."/>
            <person name="Wortman J."/>
            <person name="Dyer P.S."/>
            <person name="Grigoriev I.V."/>
        </authorList>
    </citation>
    <scope>NUCLEOTIDE SEQUENCE [LARGE SCALE GENOMIC DNA]</scope>
    <source>
        <strain evidence="3">CBS 106.47</strain>
    </source>
</reference>
<sequence>MTLWVGGRGSGSGKVCRATRYPRSSGRSGSLRATRNREGCGESIITPALIPPQKPIRRAQQEGETSS</sequence>
<evidence type="ECO:0000313" key="3">
    <source>
        <dbReference type="Proteomes" id="UP000184063"/>
    </source>
</evidence>
<feature type="region of interest" description="Disordered" evidence="1">
    <location>
        <begin position="1"/>
        <end position="40"/>
    </location>
</feature>
<dbReference type="AlphaFoldDB" id="A0A1M3TBQ2"/>
<protein>
    <submittedName>
        <fullName evidence="2">Uncharacterized protein</fullName>
    </submittedName>
</protein>